<dbReference type="Pfam" id="PF00400">
    <property type="entry name" value="WD40"/>
    <property type="match status" value="3"/>
</dbReference>
<accession>A0A9W4JHH4</accession>
<feature type="repeat" description="WD" evidence="3">
    <location>
        <begin position="329"/>
        <end position="363"/>
    </location>
</feature>
<dbReference type="PROSITE" id="PS50082">
    <property type="entry name" value="WD_REPEATS_2"/>
    <property type="match status" value="2"/>
</dbReference>
<gene>
    <name evidence="4" type="ORF">PSALAMII_LOCUS7556</name>
</gene>
<dbReference type="PROSITE" id="PS50294">
    <property type="entry name" value="WD_REPEATS_REGION"/>
    <property type="match status" value="2"/>
</dbReference>
<keyword evidence="1 3" id="KW-0853">WD repeat</keyword>
<dbReference type="InterPro" id="IPR015943">
    <property type="entry name" value="WD40/YVTN_repeat-like_dom_sf"/>
</dbReference>
<protein>
    <submittedName>
        <fullName evidence="4">Uncharacterized protein</fullName>
    </submittedName>
</protein>
<dbReference type="InterPro" id="IPR001680">
    <property type="entry name" value="WD40_rpt"/>
</dbReference>
<evidence type="ECO:0000256" key="3">
    <source>
        <dbReference type="PROSITE-ProRule" id="PRU00221"/>
    </source>
</evidence>
<feature type="repeat" description="WD" evidence="3">
    <location>
        <begin position="53"/>
        <end position="94"/>
    </location>
</feature>
<sequence length="487" mass="53946">MIEEAPLQLYLLALIFSPNPSEVKKRNRKQIPSWVLNEPNVPDDRKRLPGGLSIAHSSIIHSFAISLDSSLVATANGDCRVHIWDATSGMERSILEGNPDGVARVCFSPEGCLVAAFAQNCVSVWNIEAAFDATIQPEYQFHFKRQGSGKTFSHNPACAISPCGNLVAVVDCPHNIWVWDLKVKQSVKYHFQIESERSISGVYFSSDGLVLICVTFRSMNSCPKETLDAWCTSTGINVSTDGTSLGEFSRGIMPGTRDPSKLPTSLWASGGAHLIFFDRFPDEGVVFTSLDDGASFETSFSSADVYLLASFGGSEITLLVGKPFKKVSLKSDSSKVKCFEFSPNGKHLISTNSSNELRIWNMEGLGSKPTRFVEMYDGFREMSAKLGRSMRMMRRPPLHLQGQKVSHRFEVWIRSPDGTLLATGSWRGPTITIWDMKTGEEKFRLNGFTGPSSMQFSESSNLFAVMDKSIVHFWEMLHIGFVACITQ</sequence>
<keyword evidence="2" id="KW-0677">Repeat</keyword>
<dbReference type="PROSITE" id="PS00678">
    <property type="entry name" value="WD_REPEATS_1"/>
    <property type="match status" value="1"/>
</dbReference>
<dbReference type="InterPro" id="IPR019775">
    <property type="entry name" value="WD40_repeat_CS"/>
</dbReference>
<dbReference type="EMBL" id="CAJVPD010000252">
    <property type="protein sequence ID" value="CAG8399780.1"/>
    <property type="molecule type" value="Genomic_DNA"/>
</dbReference>
<dbReference type="PANTHER" id="PTHR19879">
    <property type="entry name" value="TRANSCRIPTION INITIATION FACTOR TFIID"/>
    <property type="match status" value="1"/>
</dbReference>
<comment type="caution">
    <text evidence="4">The sequence shown here is derived from an EMBL/GenBank/DDBJ whole genome shotgun (WGS) entry which is preliminary data.</text>
</comment>
<evidence type="ECO:0000313" key="4">
    <source>
        <dbReference type="EMBL" id="CAG8399780.1"/>
    </source>
</evidence>
<dbReference type="Proteomes" id="UP001152592">
    <property type="component" value="Unassembled WGS sequence"/>
</dbReference>
<evidence type="ECO:0000256" key="1">
    <source>
        <dbReference type="ARBA" id="ARBA00022574"/>
    </source>
</evidence>
<proteinExistence type="predicted"/>
<dbReference type="Gene3D" id="2.130.10.10">
    <property type="entry name" value="YVTN repeat-like/Quinoprotein amine dehydrogenase"/>
    <property type="match status" value="3"/>
</dbReference>
<dbReference type="SUPFAM" id="SSF82171">
    <property type="entry name" value="DPP6 N-terminal domain-like"/>
    <property type="match status" value="1"/>
</dbReference>
<dbReference type="PANTHER" id="PTHR19879:SF9">
    <property type="entry name" value="TRANSCRIPTION INITIATION FACTOR TFIID SUBUNIT 5"/>
    <property type="match status" value="1"/>
</dbReference>
<evidence type="ECO:0000313" key="5">
    <source>
        <dbReference type="Proteomes" id="UP001152592"/>
    </source>
</evidence>
<dbReference type="AlphaFoldDB" id="A0A9W4JHH4"/>
<dbReference type="OrthoDB" id="10253869at2759"/>
<dbReference type="SMART" id="SM00320">
    <property type="entry name" value="WD40"/>
    <property type="match status" value="6"/>
</dbReference>
<name>A0A9W4JHH4_9EURO</name>
<organism evidence="4 5">
    <name type="scientific">Penicillium salamii</name>
    <dbReference type="NCBI Taxonomy" id="1612424"/>
    <lineage>
        <taxon>Eukaryota</taxon>
        <taxon>Fungi</taxon>
        <taxon>Dikarya</taxon>
        <taxon>Ascomycota</taxon>
        <taxon>Pezizomycotina</taxon>
        <taxon>Eurotiomycetes</taxon>
        <taxon>Eurotiomycetidae</taxon>
        <taxon>Eurotiales</taxon>
        <taxon>Aspergillaceae</taxon>
        <taxon>Penicillium</taxon>
    </lineage>
</organism>
<evidence type="ECO:0000256" key="2">
    <source>
        <dbReference type="ARBA" id="ARBA00022737"/>
    </source>
</evidence>
<reference evidence="4" key="1">
    <citation type="submission" date="2021-07" db="EMBL/GenBank/DDBJ databases">
        <authorList>
            <person name="Branca A.L. A."/>
        </authorList>
    </citation>
    <scope>NUCLEOTIDE SEQUENCE</scope>
</reference>